<feature type="region of interest" description="Disordered" evidence="4">
    <location>
        <begin position="494"/>
        <end position="526"/>
    </location>
</feature>
<feature type="region of interest" description="Disordered" evidence="4">
    <location>
        <begin position="1"/>
        <end position="20"/>
    </location>
</feature>
<dbReference type="EC" id="2.5.1.32" evidence="2"/>
<comment type="catalytic activity">
    <reaction evidence="1">
        <text>2 (2E,6E,10E)-geranylgeranyl diphosphate = 15-cis-phytoene + 2 diphosphate</text>
        <dbReference type="Rhea" id="RHEA:34475"/>
        <dbReference type="ChEBI" id="CHEBI:27787"/>
        <dbReference type="ChEBI" id="CHEBI:33019"/>
        <dbReference type="ChEBI" id="CHEBI:58756"/>
        <dbReference type="EC" id="2.5.1.32"/>
    </reaction>
</comment>
<name>A0A1X2I178_9FUNG</name>
<keyword evidence="5" id="KW-1133">Transmembrane helix</keyword>
<evidence type="ECO:0000256" key="1">
    <source>
        <dbReference type="ARBA" id="ARBA00001805"/>
    </source>
</evidence>
<feature type="compositionally biased region" description="Low complexity" evidence="4">
    <location>
        <begin position="494"/>
        <end position="520"/>
    </location>
</feature>
<accession>A0A1X2I178</accession>
<keyword evidence="5" id="KW-0812">Transmembrane</keyword>
<dbReference type="STRING" id="90262.A0A1X2I178"/>
<feature type="transmembrane region" description="Helical" evidence="5">
    <location>
        <begin position="105"/>
        <end position="126"/>
    </location>
</feature>
<keyword evidence="3" id="KW-0125">Carotenoid biosynthesis</keyword>
<proteinExistence type="predicted"/>
<dbReference type="PANTHER" id="PTHR31480">
    <property type="entry name" value="BIFUNCTIONAL LYCOPENE CYCLASE/PHYTOENE SYNTHASE"/>
    <property type="match status" value="1"/>
</dbReference>
<keyword evidence="7" id="KW-1185">Reference proteome</keyword>
<organism evidence="6 7">
    <name type="scientific">Absidia repens</name>
    <dbReference type="NCBI Taxonomy" id="90262"/>
    <lineage>
        <taxon>Eukaryota</taxon>
        <taxon>Fungi</taxon>
        <taxon>Fungi incertae sedis</taxon>
        <taxon>Mucoromycota</taxon>
        <taxon>Mucoromycotina</taxon>
        <taxon>Mucoromycetes</taxon>
        <taxon>Mucorales</taxon>
        <taxon>Cunninghamellaceae</taxon>
        <taxon>Absidia</taxon>
    </lineage>
</organism>
<reference evidence="6 7" key="1">
    <citation type="submission" date="2016-07" db="EMBL/GenBank/DDBJ databases">
        <title>Pervasive Adenine N6-methylation of Active Genes in Fungi.</title>
        <authorList>
            <consortium name="DOE Joint Genome Institute"/>
            <person name="Mondo S.J."/>
            <person name="Dannebaum R.O."/>
            <person name="Kuo R.C."/>
            <person name="Labutti K."/>
            <person name="Haridas S."/>
            <person name="Kuo A."/>
            <person name="Salamov A."/>
            <person name="Ahrendt S.R."/>
            <person name="Lipzen A."/>
            <person name="Sullivan W."/>
            <person name="Andreopoulos W.B."/>
            <person name="Clum A."/>
            <person name="Lindquist E."/>
            <person name="Daum C."/>
            <person name="Ramamoorthy G.K."/>
            <person name="Gryganskyi A."/>
            <person name="Culley D."/>
            <person name="Magnuson J.K."/>
            <person name="James T.Y."/>
            <person name="O'Malley M.A."/>
            <person name="Stajich J.E."/>
            <person name="Spatafora J.W."/>
            <person name="Visel A."/>
            <person name="Grigoriev I.V."/>
        </authorList>
    </citation>
    <scope>NUCLEOTIDE SEQUENCE [LARGE SCALE GENOMIC DNA]</scope>
    <source>
        <strain evidence="6 7">NRRL 1336</strain>
    </source>
</reference>
<dbReference type="SFLD" id="SFLDS00005">
    <property type="entry name" value="Isoprenoid_Synthase_Type_I"/>
    <property type="match status" value="1"/>
</dbReference>
<evidence type="ECO:0000256" key="4">
    <source>
        <dbReference type="SAM" id="MobiDB-lite"/>
    </source>
</evidence>
<dbReference type="Proteomes" id="UP000193560">
    <property type="component" value="Unassembled WGS sequence"/>
</dbReference>
<evidence type="ECO:0000256" key="3">
    <source>
        <dbReference type="ARBA" id="ARBA00022746"/>
    </source>
</evidence>
<dbReference type="InterPro" id="IPR002060">
    <property type="entry name" value="Squ/phyt_synthse"/>
</dbReference>
<gene>
    <name evidence="6" type="ORF">BCR42DRAFT_442843</name>
</gene>
<feature type="transmembrane region" description="Helical" evidence="5">
    <location>
        <begin position="132"/>
        <end position="151"/>
    </location>
</feature>
<keyword evidence="5" id="KW-0472">Membrane</keyword>
<evidence type="ECO:0000256" key="2">
    <source>
        <dbReference type="ARBA" id="ARBA00012396"/>
    </source>
</evidence>
<feature type="transmembrane region" description="Helical" evidence="5">
    <location>
        <begin position="63"/>
        <end position="84"/>
    </location>
</feature>
<dbReference type="Pfam" id="PF00494">
    <property type="entry name" value="SQS_PSY"/>
    <property type="match status" value="1"/>
</dbReference>
<feature type="compositionally biased region" description="Low complexity" evidence="4">
    <location>
        <begin position="1"/>
        <end position="15"/>
    </location>
</feature>
<comment type="caution">
    <text evidence="6">The sequence shown here is derived from an EMBL/GenBank/DDBJ whole genome shotgun (WGS) entry which is preliminary data.</text>
</comment>
<evidence type="ECO:0000313" key="6">
    <source>
        <dbReference type="EMBL" id="ORZ07138.1"/>
    </source>
</evidence>
<sequence>MSIPHQQHISPSSSSYLPTSSIDPHRPDHPLHYRYNSTSHYSIGVSTANNGITTTSIFYNTALWTDACVLILITNICLYVWAFLTRWTFPILYIGVLDSPLKNQTLRYSGSIFFTCLGYLCLNVTLSTEESYTLSAACCFMLGLMWQYSGAYYYRRRYALGATVVLSTLVSRGLVQAPRDSLLHEWHTMEWGLVTLVIVTASCLLDNADAIVNTYPPQPNMTQLQTPTTWTYWRTMVSTIRHVLARQHLLCPDPVADLVEVIKGLGPASRSWKTMAALFPTNLRQDLCILYGFFRACDDLVDDAPTLPERHHNLQLIRAYFRLVITHTPSTAAAKVKTMDNVNKDTIMDPTLSHHGQVDWLALWHRLGENKMAFASFRSLARISGVLCPKAADDLCTAWKLDLAGKPMATQQDMMHYAALISGKFGELCTCVIMFKTGHGNWNGSDLIARNNHVLARATATGQCLQLVNIARDIVSDSLDNRCYVPLSYMSSSPHANTTTTTGSNSSSSGTPSTTTPGSGKNNHSNATYHLLKHRKAERVGNDKIKAFAVRILDVADQLTTKAQLGIDGLPTEVQQGIRAAFEIYMAIGPIIRHDLVFPRRAKVPTWKKQWIALRCIYGFHRASFAGVTRSLNTLWSLALSSLPAGNNSNNKKKAY</sequence>
<dbReference type="SUPFAM" id="SSF48576">
    <property type="entry name" value="Terpenoid synthases"/>
    <property type="match status" value="1"/>
</dbReference>
<dbReference type="Gene3D" id="1.10.600.10">
    <property type="entry name" value="Farnesyl Diphosphate Synthase"/>
    <property type="match status" value="1"/>
</dbReference>
<evidence type="ECO:0000256" key="5">
    <source>
        <dbReference type="SAM" id="Phobius"/>
    </source>
</evidence>
<dbReference type="GO" id="GO:0016117">
    <property type="term" value="P:carotenoid biosynthetic process"/>
    <property type="evidence" value="ECO:0007669"/>
    <property type="project" value="UniProtKB-KW"/>
</dbReference>
<evidence type="ECO:0000313" key="7">
    <source>
        <dbReference type="Proteomes" id="UP000193560"/>
    </source>
</evidence>
<dbReference type="EMBL" id="MCGE01000036">
    <property type="protein sequence ID" value="ORZ07138.1"/>
    <property type="molecule type" value="Genomic_DNA"/>
</dbReference>
<protein>
    <recommendedName>
        <fullName evidence="2">15-cis-phytoene synthase</fullName>
        <ecNumber evidence="2">2.5.1.32</ecNumber>
    </recommendedName>
</protein>
<dbReference type="OrthoDB" id="6600518at2759"/>
<dbReference type="SFLD" id="SFLDG01018">
    <property type="entry name" value="Squalene/Phytoene_Synthase_Lik"/>
    <property type="match status" value="1"/>
</dbReference>
<dbReference type="InterPro" id="IPR008949">
    <property type="entry name" value="Isoprenoid_synthase_dom_sf"/>
</dbReference>
<dbReference type="AlphaFoldDB" id="A0A1X2I178"/>